<dbReference type="EMBL" id="CADEPI010000047">
    <property type="protein sequence ID" value="CAB3369676.1"/>
    <property type="molecule type" value="Genomic_DNA"/>
</dbReference>
<sequence>MLGLAVRDACVAGNPLGPPLGRHPPSAPLANVGLRKFAAIRDESPDSADCLLREKVSSQLCCFCRCELAPADAAAAATA</sequence>
<evidence type="ECO:0000313" key="2">
    <source>
        <dbReference type="Proteomes" id="UP000494165"/>
    </source>
</evidence>
<evidence type="ECO:0000313" key="1">
    <source>
        <dbReference type="EMBL" id="CAB3369676.1"/>
    </source>
</evidence>
<reference evidence="1 2" key="1">
    <citation type="submission" date="2020-04" db="EMBL/GenBank/DDBJ databases">
        <authorList>
            <person name="Alioto T."/>
            <person name="Alioto T."/>
            <person name="Gomez Garrido J."/>
        </authorList>
    </citation>
    <scope>NUCLEOTIDE SEQUENCE [LARGE SCALE GENOMIC DNA]</scope>
</reference>
<dbReference type="AlphaFoldDB" id="A0A8S1CD64"/>
<comment type="caution">
    <text evidence="1">The sequence shown here is derived from an EMBL/GenBank/DDBJ whole genome shotgun (WGS) entry which is preliminary data.</text>
</comment>
<name>A0A8S1CD64_9INSE</name>
<protein>
    <submittedName>
        <fullName evidence="1">Uncharacterized protein</fullName>
    </submittedName>
</protein>
<keyword evidence="2" id="KW-1185">Reference proteome</keyword>
<proteinExistence type="predicted"/>
<gene>
    <name evidence="1" type="ORF">CLODIP_2_CD04214</name>
</gene>
<accession>A0A8S1CD64</accession>
<dbReference type="Proteomes" id="UP000494165">
    <property type="component" value="Unassembled WGS sequence"/>
</dbReference>
<organism evidence="1 2">
    <name type="scientific">Cloeon dipterum</name>
    <dbReference type="NCBI Taxonomy" id="197152"/>
    <lineage>
        <taxon>Eukaryota</taxon>
        <taxon>Metazoa</taxon>
        <taxon>Ecdysozoa</taxon>
        <taxon>Arthropoda</taxon>
        <taxon>Hexapoda</taxon>
        <taxon>Insecta</taxon>
        <taxon>Pterygota</taxon>
        <taxon>Palaeoptera</taxon>
        <taxon>Ephemeroptera</taxon>
        <taxon>Pisciforma</taxon>
        <taxon>Baetidae</taxon>
        <taxon>Cloeon</taxon>
    </lineage>
</organism>